<evidence type="ECO:0008006" key="4">
    <source>
        <dbReference type="Google" id="ProtNLM"/>
    </source>
</evidence>
<dbReference type="PROSITE" id="PS51257">
    <property type="entry name" value="PROKAR_LIPOPROTEIN"/>
    <property type="match status" value="1"/>
</dbReference>
<evidence type="ECO:0000256" key="1">
    <source>
        <dbReference type="SAM" id="SignalP"/>
    </source>
</evidence>
<dbReference type="EMBL" id="DF196819">
    <property type="protein sequence ID" value="GAD30529.1"/>
    <property type="molecule type" value="Genomic_DNA"/>
</dbReference>
<dbReference type="RefSeq" id="WP_023933233.1">
    <property type="nucleotide sequence ID" value="NZ_DF196819.1"/>
</dbReference>
<dbReference type="eggNOG" id="COG3056">
    <property type="taxonomic scope" value="Bacteria"/>
</dbReference>
<sequence>MKKYIVIATALLMSACASNPVQPPLALTLTPVIASQTANHLSVQMSSKDSRSQQYIGVVDSGAKNVEVFQPAENIAATFQNALTKQLASEGIKVTPSTSSNIAINVQKALVNVKQGLVKYDMNSELQIALVVTTPKGTFSKQYSARSTKQEPLKVKREDIAQSLEKMMNSVLNEIANDGELRQYLTENL</sequence>
<reference evidence="3" key="1">
    <citation type="submission" date="2012-12" db="EMBL/GenBank/DDBJ databases">
        <title>Genome Sequence of Photobacterium leiognathi lrivu.4.1.</title>
        <authorList>
            <person name="Urbanczyk H."/>
            <person name="Ogura Y."/>
            <person name="Hayashi T."/>
            <person name="Dunlap P.V."/>
        </authorList>
    </citation>
    <scope>NUCLEOTIDE SEQUENCE [LARGE SCALE GENOMIC DNA]</scope>
    <source>
        <strain evidence="3">lrivu.4.1</strain>
    </source>
</reference>
<dbReference type="HOGENOM" id="CLU_1427476_0_0_6"/>
<accession>A0A0U1P7J7</accession>
<dbReference type="AlphaFoldDB" id="A0A0U1P7J7"/>
<dbReference type="Proteomes" id="UP000030675">
    <property type="component" value="Unassembled WGS sequence"/>
</dbReference>
<evidence type="ECO:0000313" key="2">
    <source>
        <dbReference type="EMBL" id="GAD30529.1"/>
    </source>
</evidence>
<name>A0A0U1P7J7_PHOLE</name>
<proteinExistence type="predicted"/>
<dbReference type="Pfam" id="PF03923">
    <property type="entry name" value="Lipoprotein_16"/>
    <property type="match status" value="1"/>
</dbReference>
<evidence type="ECO:0000313" key="3">
    <source>
        <dbReference type="Proteomes" id="UP000030675"/>
    </source>
</evidence>
<feature type="signal peptide" evidence="1">
    <location>
        <begin position="1"/>
        <end position="23"/>
    </location>
</feature>
<organism evidence="2 3">
    <name type="scientific">Photobacterium leiognathi lrivu.4.1</name>
    <dbReference type="NCBI Taxonomy" id="1248232"/>
    <lineage>
        <taxon>Bacteria</taxon>
        <taxon>Pseudomonadati</taxon>
        <taxon>Pseudomonadota</taxon>
        <taxon>Gammaproteobacteria</taxon>
        <taxon>Vibrionales</taxon>
        <taxon>Vibrionaceae</taxon>
        <taxon>Photobacterium</taxon>
    </lineage>
</organism>
<keyword evidence="1" id="KW-0732">Signal</keyword>
<feature type="chain" id="PRO_5006712616" description="Lipoprotein" evidence="1">
    <location>
        <begin position="24"/>
        <end position="189"/>
    </location>
</feature>
<protein>
    <recommendedName>
        <fullName evidence="4">Lipoprotein</fullName>
    </recommendedName>
</protein>
<gene>
    <name evidence="2" type="ORF">PLEI_2185</name>
</gene>
<dbReference type="InterPro" id="IPR005619">
    <property type="entry name" value="Uncharacterised_YajG"/>
</dbReference>